<evidence type="ECO:0000313" key="2">
    <source>
        <dbReference type="Proteomes" id="UP000295645"/>
    </source>
</evidence>
<protein>
    <submittedName>
        <fullName evidence="1">Uncharacterized protein</fullName>
    </submittedName>
</protein>
<keyword evidence="2" id="KW-1185">Reference proteome</keyword>
<evidence type="ECO:0000313" key="1">
    <source>
        <dbReference type="EMBL" id="TCV97434.1"/>
    </source>
</evidence>
<dbReference type="Proteomes" id="UP000295645">
    <property type="component" value="Unassembled WGS sequence"/>
</dbReference>
<sequence length="64" mass="7307">MLCKDCKSGYHAPYDRFERLGVKADGPSFLMKCRQCGALWNETPRAATRVHKADAQTLYPEARF</sequence>
<dbReference type="EMBL" id="SMCS01000001">
    <property type="protein sequence ID" value="TCV97434.1"/>
    <property type="molecule type" value="Genomic_DNA"/>
</dbReference>
<comment type="caution">
    <text evidence="1">The sequence shown here is derived from an EMBL/GenBank/DDBJ whole genome shotgun (WGS) entry which is preliminary data.</text>
</comment>
<organism evidence="1 2">
    <name type="scientific">Luteibacter rhizovicinus</name>
    <dbReference type="NCBI Taxonomy" id="242606"/>
    <lineage>
        <taxon>Bacteria</taxon>
        <taxon>Pseudomonadati</taxon>
        <taxon>Pseudomonadota</taxon>
        <taxon>Gammaproteobacteria</taxon>
        <taxon>Lysobacterales</taxon>
        <taxon>Rhodanobacteraceae</taxon>
        <taxon>Luteibacter</taxon>
    </lineage>
</organism>
<proteinExistence type="predicted"/>
<gene>
    <name evidence="1" type="ORF">EC912_101446</name>
</gene>
<accession>A0A4R3Z0T4</accession>
<name>A0A4R3Z0T4_9GAMM</name>
<reference evidence="1 2" key="1">
    <citation type="submission" date="2019-03" db="EMBL/GenBank/DDBJ databases">
        <title>Above-ground endophytic microbial communities from plants in different locations in the United States.</title>
        <authorList>
            <person name="Frank C."/>
        </authorList>
    </citation>
    <scope>NUCLEOTIDE SEQUENCE [LARGE SCALE GENOMIC DNA]</scope>
    <source>
        <strain evidence="1 2">LP_13_YM</strain>
    </source>
</reference>
<dbReference type="AlphaFoldDB" id="A0A4R3Z0T4"/>